<accession>A0A399CWW9</accession>
<keyword evidence="2" id="KW-1185">Reference proteome</keyword>
<gene>
    <name evidence="1" type="ORF">D1164_22135</name>
</gene>
<evidence type="ECO:0000313" key="1">
    <source>
        <dbReference type="EMBL" id="RIH62982.1"/>
    </source>
</evidence>
<sequence>MGNHPVGGRSLGLSHASVSFTDPWAVFNNQAGMVGLPGFSAGFFYESRFGIDLLSLTAGTIILPHREGAFGISFSQFGSGTFKENKYGFAYARRFSEKWSAGIQLDYFSQTFPENSRAKGFATFEGGLLFHPSEKLSLGAHIFNPVSGGIETPEGKQKMLVTFRAGGHYWFDQSVMVAFEAQKEEQYPALYKSGIEFYPVEKLALRFGVSGKPFKYTAGVGYQTGNISADLGFSYHGNLGVTPSVSVQILLP</sequence>
<comment type="caution">
    <text evidence="1">The sequence shown here is derived from an EMBL/GenBank/DDBJ whole genome shotgun (WGS) entry which is preliminary data.</text>
</comment>
<evidence type="ECO:0008006" key="3">
    <source>
        <dbReference type="Google" id="ProtNLM"/>
    </source>
</evidence>
<evidence type="ECO:0000313" key="2">
    <source>
        <dbReference type="Proteomes" id="UP000266441"/>
    </source>
</evidence>
<dbReference type="AlphaFoldDB" id="A0A399CWW9"/>
<dbReference type="Proteomes" id="UP000266441">
    <property type="component" value="Unassembled WGS sequence"/>
</dbReference>
<reference evidence="1 2" key="1">
    <citation type="journal article" date="2015" name="Int. J. Syst. Evol. Microbiol.">
        <title>Mariniphaga sediminis sp. nov., isolated from coastal sediment.</title>
        <authorList>
            <person name="Wang F.Q."/>
            <person name="Shen Q.Y."/>
            <person name="Chen G.J."/>
            <person name="Du Z.J."/>
        </authorList>
    </citation>
    <scope>NUCLEOTIDE SEQUENCE [LARGE SCALE GENOMIC DNA]</scope>
    <source>
        <strain evidence="1 2">SY21</strain>
    </source>
</reference>
<dbReference type="EMBL" id="QWET01000029">
    <property type="protein sequence ID" value="RIH62982.1"/>
    <property type="molecule type" value="Genomic_DNA"/>
</dbReference>
<organism evidence="1 2">
    <name type="scientific">Mariniphaga sediminis</name>
    <dbReference type="NCBI Taxonomy" id="1628158"/>
    <lineage>
        <taxon>Bacteria</taxon>
        <taxon>Pseudomonadati</taxon>
        <taxon>Bacteroidota</taxon>
        <taxon>Bacteroidia</taxon>
        <taxon>Marinilabiliales</taxon>
        <taxon>Prolixibacteraceae</taxon>
        <taxon>Mariniphaga</taxon>
    </lineage>
</organism>
<dbReference type="SUPFAM" id="SSF56935">
    <property type="entry name" value="Porins"/>
    <property type="match status" value="1"/>
</dbReference>
<dbReference type="Gene3D" id="2.40.160.60">
    <property type="entry name" value="Outer membrane protein transport protein (OMPP1/FadL/TodX)"/>
    <property type="match status" value="1"/>
</dbReference>
<name>A0A399CWW9_9BACT</name>
<protein>
    <recommendedName>
        <fullName evidence="3">Type IX secretion system membrane protein PorP/SprF</fullName>
    </recommendedName>
</protein>
<proteinExistence type="predicted"/>